<organism evidence="2 3">
    <name type="scientific">Periweissella ghanensis</name>
    <dbReference type="NCBI Taxonomy" id="467997"/>
    <lineage>
        <taxon>Bacteria</taxon>
        <taxon>Bacillati</taxon>
        <taxon>Bacillota</taxon>
        <taxon>Bacilli</taxon>
        <taxon>Lactobacillales</taxon>
        <taxon>Lactobacillaceae</taxon>
        <taxon>Periweissella</taxon>
    </lineage>
</organism>
<dbReference type="RefSeq" id="WP_230098110.1">
    <property type="nucleotide sequence ID" value="NZ_CAKKNT010000003.1"/>
</dbReference>
<dbReference type="Proteomes" id="UP000789719">
    <property type="component" value="Unassembled WGS sequence"/>
</dbReference>
<evidence type="ECO:0000313" key="3">
    <source>
        <dbReference type="Proteomes" id="UP000789719"/>
    </source>
</evidence>
<evidence type="ECO:0000256" key="1">
    <source>
        <dbReference type="SAM" id="Phobius"/>
    </source>
</evidence>
<keyword evidence="1" id="KW-0812">Transmembrane</keyword>
<accession>A0ABM8ZAU1</accession>
<reference evidence="2 3" key="1">
    <citation type="submission" date="2021-11" db="EMBL/GenBank/DDBJ databases">
        <authorList>
            <person name="Depoorter E."/>
        </authorList>
    </citation>
    <scope>NUCLEOTIDE SEQUENCE [LARGE SCALE GENOMIC DNA]</scope>
    <source>
        <strain evidence="2 3">LMG 24286</strain>
    </source>
</reference>
<sequence>MAVFLGVLIGIVILVWQYIAIKKIKNWYLAGVLPLILMGIVVAVAFHDHEPVDYTVLLGILAISFGPYIPLQAILW</sequence>
<evidence type="ECO:0000313" key="2">
    <source>
        <dbReference type="EMBL" id="CAH0418004.1"/>
    </source>
</evidence>
<keyword evidence="1" id="KW-1133">Transmembrane helix</keyword>
<name>A0ABM8ZAU1_9LACO</name>
<protein>
    <submittedName>
        <fullName evidence="2">Uncharacterized protein</fullName>
    </submittedName>
</protein>
<comment type="caution">
    <text evidence="2">The sequence shown here is derived from an EMBL/GenBank/DDBJ whole genome shotgun (WGS) entry which is preliminary data.</text>
</comment>
<keyword evidence="1" id="KW-0472">Membrane</keyword>
<keyword evidence="3" id="KW-1185">Reference proteome</keyword>
<feature type="transmembrane region" description="Helical" evidence="1">
    <location>
        <begin position="54"/>
        <end position="75"/>
    </location>
</feature>
<proteinExistence type="predicted"/>
<dbReference type="EMBL" id="CAKKNT010000003">
    <property type="protein sequence ID" value="CAH0418004.1"/>
    <property type="molecule type" value="Genomic_DNA"/>
</dbReference>
<gene>
    <name evidence="2" type="ORF">WGH24286_00420</name>
</gene>
<feature type="transmembrane region" description="Helical" evidence="1">
    <location>
        <begin position="27"/>
        <end position="47"/>
    </location>
</feature>